<dbReference type="InterPro" id="IPR039421">
    <property type="entry name" value="Type_1_exporter"/>
</dbReference>
<dbReference type="GO" id="GO:0097254">
    <property type="term" value="P:renal tubular secretion"/>
    <property type="evidence" value="ECO:0007669"/>
    <property type="project" value="UniProtKB-ARBA"/>
</dbReference>
<reference evidence="14" key="1">
    <citation type="submission" date="2022-08" db="UniProtKB">
        <authorList>
            <consortium name="EnsemblMetazoa"/>
        </authorList>
    </citation>
    <scope>IDENTIFICATION</scope>
    <source>
        <strain evidence="14">Israel</strain>
    </source>
</reference>
<dbReference type="SUPFAM" id="SSF90123">
    <property type="entry name" value="ABC transporter transmembrane region"/>
    <property type="match status" value="1"/>
</dbReference>
<keyword evidence="11" id="KW-0472">Membrane</keyword>
<keyword evidence="8" id="KW-0067">ATP-binding</keyword>
<dbReference type="GO" id="GO:0017085">
    <property type="term" value="P:response to insecticide"/>
    <property type="evidence" value="ECO:0007669"/>
    <property type="project" value="UniProtKB-ARBA"/>
</dbReference>
<keyword evidence="5" id="KW-0812">Transmembrane</keyword>
<dbReference type="InterPro" id="IPR017871">
    <property type="entry name" value="ABC_transporter-like_CS"/>
</dbReference>
<dbReference type="GO" id="GO:0005524">
    <property type="term" value="F:ATP binding"/>
    <property type="evidence" value="ECO:0007669"/>
    <property type="project" value="UniProtKB-KW"/>
</dbReference>
<dbReference type="EC" id="7.6.2.2" evidence="3"/>
<dbReference type="GO" id="GO:0015421">
    <property type="term" value="F:ABC-type oligopeptide transporter activity"/>
    <property type="evidence" value="ECO:0007669"/>
    <property type="project" value="TreeGrafter"/>
</dbReference>
<dbReference type="VEuPathDB" id="VectorBase:PPAPM1_005271"/>
<dbReference type="Pfam" id="PF00005">
    <property type="entry name" value="ABC_tran"/>
    <property type="match status" value="2"/>
</dbReference>
<dbReference type="InterPro" id="IPR027417">
    <property type="entry name" value="P-loop_NTPase"/>
</dbReference>
<dbReference type="PANTHER" id="PTHR43394:SF27">
    <property type="entry name" value="ATP-DEPENDENT TRANSLOCASE ABCB1-LIKE"/>
    <property type="match status" value="1"/>
</dbReference>
<comment type="subcellular location">
    <subcellularLocation>
        <location evidence="1">Membrane</location>
        <topology evidence="1">Multi-pass membrane protein</topology>
    </subcellularLocation>
</comment>
<dbReference type="CDD" id="cd03249">
    <property type="entry name" value="ABC_MTABC3_MDL1_MDL2"/>
    <property type="match status" value="1"/>
</dbReference>
<comment type="catalytic activity">
    <reaction evidence="13">
        <text>ATP + H2O + xenobioticSide 1 = ADP + phosphate + xenobioticSide 2.</text>
        <dbReference type="EC" id="7.6.2.2"/>
    </reaction>
</comment>
<dbReference type="SUPFAM" id="SSF52540">
    <property type="entry name" value="P-loop containing nucleoside triphosphate hydrolases"/>
    <property type="match status" value="2"/>
</dbReference>
<evidence type="ECO:0000256" key="8">
    <source>
        <dbReference type="ARBA" id="ARBA00022840"/>
    </source>
</evidence>
<evidence type="ECO:0000256" key="13">
    <source>
        <dbReference type="ARBA" id="ARBA00034018"/>
    </source>
</evidence>
<dbReference type="GO" id="GO:0005743">
    <property type="term" value="C:mitochondrial inner membrane"/>
    <property type="evidence" value="ECO:0007669"/>
    <property type="project" value="TreeGrafter"/>
</dbReference>
<evidence type="ECO:0000256" key="1">
    <source>
        <dbReference type="ARBA" id="ARBA00004141"/>
    </source>
</evidence>
<proteinExistence type="inferred from homology"/>
<evidence type="ECO:0000256" key="5">
    <source>
        <dbReference type="ARBA" id="ARBA00022692"/>
    </source>
</evidence>
<organism evidence="14 15">
    <name type="scientific">Phlebotomus papatasi</name>
    <name type="common">Sandfly</name>
    <dbReference type="NCBI Taxonomy" id="29031"/>
    <lineage>
        <taxon>Eukaryota</taxon>
        <taxon>Metazoa</taxon>
        <taxon>Ecdysozoa</taxon>
        <taxon>Arthropoda</taxon>
        <taxon>Hexapoda</taxon>
        <taxon>Insecta</taxon>
        <taxon>Pterygota</taxon>
        <taxon>Neoptera</taxon>
        <taxon>Endopterygota</taxon>
        <taxon>Diptera</taxon>
        <taxon>Nematocera</taxon>
        <taxon>Psychodoidea</taxon>
        <taxon>Psychodidae</taxon>
        <taxon>Phlebotomus</taxon>
        <taxon>Phlebotomus</taxon>
    </lineage>
</organism>
<evidence type="ECO:0000256" key="4">
    <source>
        <dbReference type="ARBA" id="ARBA00022448"/>
    </source>
</evidence>
<keyword evidence="10" id="KW-1133">Transmembrane helix</keyword>
<dbReference type="PANTHER" id="PTHR43394">
    <property type="entry name" value="ATP-DEPENDENT PERMEASE MDL1, MITOCHONDRIAL"/>
    <property type="match status" value="1"/>
</dbReference>
<keyword evidence="9" id="KW-1278">Translocase</keyword>
<dbReference type="InterPro" id="IPR003593">
    <property type="entry name" value="AAA+_ATPase"/>
</dbReference>
<keyword evidence="4" id="KW-0813">Transport</keyword>
<dbReference type="VEuPathDB" id="VectorBase:PPAI007359"/>
<sequence length="508" mass="56520">MEFFSAIAISMLIGWELTLVVASVYTIWMISLTIVIGKQEIRLTVREAESSSFAGSIAEEVFNSIRTVVAFGGEDKECKRYQESLSLAEESGIRKNFYSGLQSGLMWFLIFGVYGFCFYYGIHLMIRDRELSEEINTYNAASILPILFCMSTSAQYLTLSIPSLETIITAKGVSKQIYKLIDIKPGIDPFSKDGITFNDLKENIEFRNVHFKYPSRNEVKVLKNINFQIKNGQTIALVGSSGSGKSTCLQLLQRLYDPTELTSSNVDYENIRFSYPTRSQTEVMKGLSLQVPEGKTIALVGPSGCGKSTCIQLLLRFYDPDQGEVKLDGVSTIDFSIRNLRSHLGLVSQEPVLFDRTIAENIAYGDNSRVVSMEEIIEAAKEAQIHSEFITKLPLGYDTPLGSRGTQLSGGQKQRIAIARALIRNPKVLLLDEATSALDAESEKTVQNALERASENRTCIVIAHRLSTIRNANLICVIDKGQIAEMGTHNDLMSLNGIYSKMYQSSLQ</sequence>
<accession>A0A1B0DGS5</accession>
<protein>
    <recommendedName>
        <fullName evidence="3">ABC-type xenobiotic transporter</fullName>
        <ecNumber evidence="3">7.6.2.2</ecNumber>
    </recommendedName>
</protein>
<evidence type="ECO:0000256" key="12">
    <source>
        <dbReference type="ARBA" id="ARBA00023180"/>
    </source>
</evidence>
<dbReference type="InterPro" id="IPR011527">
    <property type="entry name" value="ABC1_TM_dom"/>
</dbReference>
<evidence type="ECO:0000256" key="2">
    <source>
        <dbReference type="ARBA" id="ARBA00007577"/>
    </source>
</evidence>
<dbReference type="Proteomes" id="UP000092462">
    <property type="component" value="Unassembled WGS sequence"/>
</dbReference>
<evidence type="ECO:0000256" key="9">
    <source>
        <dbReference type="ARBA" id="ARBA00022967"/>
    </source>
</evidence>
<evidence type="ECO:0000256" key="6">
    <source>
        <dbReference type="ARBA" id="ARBA00022737"/>
    </source>
</evidence>
<dbReference type="AlphaFoldDB" id="A0A1B0DGS5"/>
<keyword evidence="12" id="KW-0325">Glycoprotein</keyword>
<dbReference type="EMBL" id="AJVK01060288">
    <property type="status" value="NOT_ANNOTATED_CDS"/>
    <property type="molecule type" value="Genomic_DNA"/>
</dbReference>
<evidence type="ECO:0000256" key="11">
    <source>
        <dbReference type="ARBA" id="ARBA00023136"/>
    </source>
</evidence>
<keyword evidence="7" id="KW-0547">Nucleotide-binding</keyword>
<evidence type="ECO:0000313" key="14">
    <source>
        <dbReference type="EnsemblMetazoa" id="PPAI007359-PA"/>
    </source>
</evidence>
<dbReference type="InterPro" id="IPR003439">
    <property type="entry name" value="ABC_transporter-like_ATP-bd"/>
</dbReference>
<name>A0A1B0DGS5_PHLPP</name>
<dbReference type="PROSITE" id="PS50893">
    <property type="entry name" value="ABC_TRANSPORTER_2"/>
    <property type="match status" value="1"/>
</dbReference>
<dbReference type="PROSITE" id="PS00211">
    <property type="entry name" value="ABC_TRANSPORTER_1"/>
    <property type="match status" value="1"/>
</dbReference>
<dbReference type="FunFam" id="3.40.50.300:FF:000479">
    <property type="entry name" value="Multidrug resistance protein 1A"/>
    <property type="match status" value="1"/>
</dbReference>
<dbReference type="GO" id="GO:0016887">
    <property type="term" value="F:ATP hydrolysis activity"/>
    <property type="evidence" value="ECO:0007669"/>
    <property type="project" value="InterPro"/>
</dbReference>
<dbReference type="InterPro" id="IPR036640">
    <property type="entry name" value="ABC1_TM_sf"/>
</dbReference>
<dbReference type="PROSITE" id="PS50929">
    <property type="entry name" value="ABC_TM1F"/>
    <property type="match status" value="1"/>
</dbReference>
<dbReference type="SMART" id="SM00382">
    <property type="entry name" value="AAA"/>
    <property type="match status" value="1"/>
</dbReference>
<comment type="similarity">
    <text evidence="2">Belongs to the ABC transporter superfamily. ABCB family. Multidrug resistance exporter (TC 3.A.1.201) subfamily.</text>
</comment>
<dbReference type="Gene3D" id="3.40.50.300">
    <property type="entry name" value="P-loop containing nucleotide triphosphate hydrolases"/>
    <property type="match status" value="2"/>
</dbReference>
<keyword evidence="15" id="KW-1185">Reference proteome</keyword>
<evidence type="ECO:0000313" key="15">
    <source>
        <dbReference type="Proteomes" id="UP000092462"/>
    </source>
</evidence>
<dbReference type="Gene3D" id="1.20.1560.10">
    <property type="entry name" value="ABC transporter type 1, transmembrane domain"/>
    <property type="match status" value="1"/>
</dbReference>
<evidence type="ECO:0000256" key="10">
    <source>
        <dbReference type="ARBA" id="ARBA00022989"/>
    </source>
</evidence>
<dbReference type="GO" id="GO:0090374">
    <property type="term" value="P:oligopeptide export from mitochondrion"/>
    <property type="evidence" value="ECO:0007669"/>
    <property type="project" value="TreeGrafter"/>
</dbReference>
<dbReference type="GO" id="GO:0008559">
    <property type="term" value="F:ABC-type xenobiotic transporter activity"/>
    <property type="evidence" value="ECO:0007669"/>
    <property type="project" value="UniProtKB-EC"/>
</dbReference>
<dbReference type="Pfam" id="PF00664">
    <property type="entry name" value="ABC_membrane"/>
    <property type="match status" value="1"/>
</dbReference>
<evidence type="ECO:0000256" key="3">
    <source>
        <dbReference type="ARBA" id="ARBA00012191"/>
    </source>
</evidence>
<dbReference type="EnsemblMetazoa" id="PPAI007359-RA">
    <property type="protein sequence ID" value="PPAI007359-PA"/>
    <property type="gene ID" value="PPAI007359"/>
</dbReference>
<evidence type="ECO:0000256" key="7">
    <source>
        <dbReference type="ARBA" id="ARBA00022741"/>
    </source>
</evidence>
<keyword evidence="6" id="KW-0677">Repeat</keyword>